<dbReference type="AlphaFoldDB" id="A0A9W9J7D0"/>
<reference evidence="2" key="1">
    <citation type="submission" date="2022-12" db="EMBL/GenBank/DDBJ databases">
        <authorList>
            <person name="Petersen C."/>
        </authorList>
    </citation>
    <scope>NUCLEOTIDE SEQUENCE</scope>
    <source>
        <strain evidence="2">IBT 15544</strain>
    </source>
</reference>
<keyword evidence="3" id="KW-1185">Reference proteome</keyword>
<name>A0A9W9J7D0_9EURO</name>
<dbReference type="RefSeq" id="XP_058304074.1">
    <property type="nucleotide sequence ID" value="XM_058457175.1"/>
</dbReference>
<feature type="region of interest" description="Disordered" evidence="1">
    <location>
        <begin position="1"/>
        <end position="35"/>
    </location>
</feature>
<gene>
    <name evidence="2" type="ORF">N7498_010119</name>
</gene>
<proteinExistence type="predicted"/>
<dbReference type="EMBL" id="JAPQKR010000016">
    <property type="protein sequence ID" value="KAJ5191134.1"/>
    <property type="molecule type" value="Genomic_DNA"/>
</dbReference>
<sequence length="83" mass="9237">MSSSNAQSSSQASSAKPHPHIAVPRSQADPNRDFRDDEELVHHLYFEDNDPFFPPIWLGKDILQSDRRPSNESASSGGSKDDK</sequence>
<accession>A0A9W9J7D0</accession>
<dbReference type="OrthoDB" id="4475146at2759"/>
<feature type="compositionally biased region" description="Polar residues" evidence="1">
    <location>
        <begin position="71"/>
        <end position="83"/>
    </location>
</feature>
<reference evidence="2" key="2">
    <citation type="journal article" date="2023" name="IMA Fungus">
        <title>Comparative genomic study of the Penicillium genus elucidates a diverse pangenome and 15 lateral gene transfer events.</title>
        <authorList>
            <person name="Petersen C."/>
            <person name="Sorensen T."/>
            <person name="Nielsen M.R."/>
            <person name="Sondergaard T.E."/>
            <person name="Sorensen J.L."/>
            <person name="Fitzpatrick D.A."/>
            <person name="Frisvad J.C."/>
            <person name="Nielsen K.L."/>
        </authorList>
    </citation>
    <scope>NUCLEOTIDE SEQUENCE</scope>
    <source>
        <strain evidence="2">IBT 15544</strain>
    </source>
</reference>
<evidence type="ECO:0000313" key="3">
    <source>
        <dbReference type="Proteomes" id="UP001150904"/>
    </source>
</evidence>
<dbReference type="Proteomes" id="UP001150904">
    <property type="component" value="Unassembled WGS sequence"/>
</dbReference>
<evidence type="ECO:0000256" key="1">
    <source>
        <dbReference type="SAM" id="MobiDB-lite"/>
    </source>
</evidence>
<evidence type="ECO:0000313" key="2">
    <source>
        <dbReference type="EMBL" id="KAJ5191134.1"/>
    </source>
</evidence>
<dbReference type="GeneID" id="83184476"/>
<protein>
    <submittedName>
        <fullName evidence="2">Uncharacterized protein</fullName>
    </submittedName>
</protein>
<feature type="compositionally biased region" description="Low complexity" evidence="1">
    <location>
        <begin position="1"/>
        <end position="15"/>
    </location>
</feature>
<organism evidence="2 3">
    <name type="scientific">Penicillium cinerascens</name>
    <dbReference type="NCBI Taxonomy" id="70096"/>
    <lineage>
        <taxon>Eukaryota</taxon>
        <taxon>Fungi</taxon>
        <taxon>Dikarya</taxon>
        <taxon>Ascomycota</taxon>
        <taxon>Pezizomycotina</taxon>
        <taxon>Eurotiomycetes</taxon>
        <taxon>Eurotiomycetidae</taxon>
        <taxon>Eurotiales</taxon>
        <taxon>Aspergillaceae</taxon>
        <taxon>Penicillium</taxon>
    </lineage>
</organism>
<comment type="caution">
    <text evidence="2">The sequence shown here is derived from an EMBL/GenBank/DDBJ whole genome shotgun (WGS) entry which is preliminary data.</text>
</comment>
<feature type="region of interest" description="Disordered" evidence="1">
    <location>
        <begin position="62"/>
        <end position="83"/>
    </location>
</feature>